<dbReference type="FunCoup" id="G7E109">
    <property type="interactions" value="88"/>
</dbReference>
<evidence type="ECO:0000313" key="2">
    <source>
        <dbReference type="Proteomes" id="UP000009131"/>
    </source>
</evidence>
<keyword evidence="2" id="KW-1185">Reference proteome</keyword>
<dbReference type="RefSeq" id="XP_014567437.1">
    <property type="nucleotide sequence ID" value="XM_014711951.1"/>
</dbReference>
<dbReference type="Gene3D" id="3.40.50.720">
    <property type="entry name" value="NAD(P)-binding Rossmann-like Domain"/>
    <property type="match status" value="1"/>
</dbReference>
<reference evidence="1 2" key="1">
    <citation type="journal article" date="2011" name="J. Gen. Appl. Microbiol.">
        <title>Draft genome sequencing of the enigmatic basidiomycete Mixia osmundae.</title>
        <authorList>
            <person name="Nishida H."/>
            <person name="Nagatsuka Y."/>
            <person name="Sugiyama J."/>
        </authorList>
    </citation>
    <scope>NUCLEOTIDE SEQUENCE [LARGE SCALE GENOMIC DNA]</scope>
    <source>
        <strain evidence="2">CBS 9802 / IAM 14324 / JCM 22182 / KY 12970</strain>
    </source>
</reference>
<dbReference type="PANTHER" id="PTHR45458:SF3">
    <property type="entry name" value="CHAIN DEHYDROGENASE (ATSC), PUTATIVE-RELATED"/>
    <property type="match status" value="1"/>
</dbReference>
<dbReference type="HOGENOM" id="CLU_010194_9_0_1"/>
<dbReference type="CDD" id="cd05325">
    <property type="entry name" value="carb_red_sniffer_like_SDR_c"/>
    <property type="match status" value="1"/>
</dbReference>
<dbReference type="InParanoid" id="G7E109"/>
<gene>
    <name evidence="1" type="primary">Mo03187</name>
    <name evidence="1" type="ORF">E5Q_03187</name>
</gene>
<dbReference type="InterPro" id="IPR036291">
    <property type="entry name" value="NAD(P)-bd_dom_sf"/>
</dbReference>
<dbReference type="Pfam" id="PF13561">
    <property type="entry name" value="adh_short_C2"/>
    <property type="match status" value="1"/>
</dbReference>
<dbReference type="GO" id="GO:0016616">
    <property type="term" value="F:oxidoreductase activity, acting on the CH-OH group of donors, NAD or NADP as acceptor"/>
    <property type="evidence" value="ECO:0007669"/>
    <property type="project" value="TreeGrafter"/>
</dbReference>
<organism evidence="1 2">
    <name type="scientific">Mixia osmundae (strain CBS 9802 / IAM 14324 / JCM 22182 / KY 12970)</name>
    <dbReference type="NCBI Taxonomy" id="764103"/>
    <lineage>
        <taxon>Eukaryota</taxon>
        <taxon>Fungi</taxon>
        <taxon>Dikarya</taxon>
        <taxon>Basidiomycota</taxon>
        <taxon>Pucciniomycotina</taxon>
        <taxon>Mixiomycetes</taxon>
        <taxon>Mixiales</taxon>
        <taxon>Mixiaceae</taxon>
        <taxon>Mixia</taxon>
    </lineage>
</organism>
<dbReference type="eggNOG" id="KOG1611">
    <property type="taxonomic scope" value="Eukaryota"/>
</dbReference>
<name>G7E109_MIXOS</name>
<dbReference type="PANTHER" id="PTHR45458">
    <property type="entry name" value="SHORT-CHAIN DEHYDROGENASE/REDUCTASE SDR"/>
    <property type="match status" value="1"/>
</dbReference>
<evidence type="ECO:0008006" key="3">
    <source>
        <dbReference type="Google" id="ProtNLM"/>
    </source>
</evidence>
<protein>
    <recommendedName>
        <fullName evidence="3">NAD(P)-binding protein</fullName>
    </recommendedName>
</protein>
<dbReference type="InterPro" id="IPR002347">
    <property type="entry name" value="SDR_fam"/>
</dbReference>
<dbReference type="SUPFAM" id="SSF51735">
    <property type="entry name" value="NAD(P)-binding Rossmann-fold domains"/>
    <property type="match status" value="1"/>
</dbReference>
<dbReference type="OMA" id="PESMANT"/>
<dbReference type="PRINTS" id="PR00081">
    <property type="entry name" value="GDHRDH"/>
</dbReference>
<dbReference type="Proteomes" id="UP000009131">
    <property type="component" value="Unassembled WGS sequence"/>
</dbReference>
<accession>G7E109</accession>
<dbReference type="OrthoDB" id="9876299at2759"/>
<sequence length="253" mass="26870">MSTSYLIIGANRGIGFGFVRQLAVKADTMVYASYRNAARSSGLINFAKTHKNVVLLTLDMTDERSVKQAAEELKEHTASIDVAIFNAGVQGFVGDVLETSPRVYLEHFEQNVVGPLILTQVFAPFLLASTRARRELVYLSSAAGSIGSLPETDGLVTAVFGTQSYPLGHYATSKAALNMLGRVVALSLEKKGINVLLVHPGVVATDMSTLAEGQSGAISVDESVETMLKGIASAEIGKGQQGMLSYDGSVVPW</sequence>
<dbReference type="InterPro" id="IPR052184">
    <property type="entry name" value="SDR_enzymes"/>
</dbReference>
<evidence type="ECO:0000313" key="1">
    <source>
        <dbReference type="EMBL" id="GAA96519.1"/>
    </source>
</evidence>
<dbReference type="AlphaFoldDB" id="G7E109"/>
<proteinExistence type="predicted"/>
<comment type="caution">
    <text evidence="1">The sequence shown here is derived from an EMBL/GenBank/DDBJ whole genome shotgun (WGS) entry which is preliminary data.</text>
</comment>
<dbReference type="EMBL" id="BABT02000102">
    <property type="protein sequence ID" value="GAA96519.1"/>
    <property type="molecule type" value="Genomic_DNA"/>
</dbReference>
<reference evidence="1 2" key="2">
    <citation type="journal article" date="2012" name="Open Biol.">
        <title>Characteristics of nucleosomes and linker DNA regions on the genome of the basidiomycete Mixia osmundae revealed by mono- and dinucleosome mapping.</title>
        <authorList>
            <person name="Nishida H."/>
            <person name="Kondo S."/>
            <person name="Matsumoto T."/>
            <person name="Suzuki Y."/>
            <person name="Yoshikawa H."/>
            <person name="Taylor T.D."/>
            <person name="Sugiyama J."/>
        </authorList>
    </citation>
    <scope>NUCLEOTIDE SEQUENCE [LARGE SCALE GENOMIC DNA]</scope>
    <source>
        <strain evidence="2">CBS 9802 / IAM 14324 / JCM 22182 / KY 12970</strain>
    </source>
</reference>